<reference evidence="4" key="1">
    <citation type="journal article" date="2015" name="Proc. Natl. Acad. Sci. U.S.A.">
        <title>Genome sequence of the Asian Tiger mosquito, Aedes albopictus, reveals insights into its biology, genetics, and evolution.</title>
        <authorList>
            <person name="Chen X.G."/>
            <person name="Jiang X."/>
            <person name="Gu J."/>
            <person name="Xu M."/>
            <person name="Wu Y."/>
            <person name="Deng Y."/>
            <person name="Zhang C."/>
            <person name="Bonizzoni M."/>
            <person name="Dermauw W."/>
            <person name="Vontas J."/>
            <person name="Armbruster P."/>
            <person name="Huang X."/>
            <person name="Yang Y."/>
            <person name="Zhang H."/>
            <person name="He W."/>
            <person name="Peng H."/>
            <person name="Liu Y."/>
            <person name="Wu K."/>
            <person name="Chen J."/>
            <person name="Lirakis M."/>
            <person name="Topalis P."/>
            <person name="Van Leeuwen T."/>
            <person name="Hall A.B."/>
            <person name="Jiang X."/>
            <person name="Thorpe C."/>
            <person name="Mueller R.L."/>
            <person name="Sun C."/>
            <person name="Waterhouse R.M."/>
            <person name="Yan G."/>
            <person name="Tu Z.J."/>
            <person name="Fang X."/>
            <person name="James A.A."/>
        </authorList>
    </citation>
    <scope>NUCLEOTIDE SEQUENCE [LARGE SCALE GENOMIC DNA]</scope>
    <source>
        <strain evidence="4">Foshan</strain>
    </source>
</reference>
<keyword evidence="1" id="KW-0732">Signal</keyword>
<dbReference type="PROSITE" id="PS50041">
    <property type="entry name" value="C_TYPE_LECTIN_2"/>
    <property type="match status" value="1"/>
</dbReference>
<dbReference type="GeneID" id="134291920"/>
<dbReference type="InterPro" id="IPR050111">
    <property type="entry name" value="C-type_lectin/snaclec_domain"/>
</dbReference>
<dbReference type="CDD" id="cd00037">
    <property type="entry name" value="CLECT"/>
    <property type="match status" value="1"/>
</dbReference>
<dbReference type="Pfam" id="PF00059">
    <property type="entry name" value="Lectin_C"/>
    <property type="match status" value="1"/>
</dbReference>
<evidence type="ECO:0000259" key="2">
    <source>
        <dbReference type="PROSITE" id="PS50041"/>
    </source>
</evidence>
<reference evidence="3" key="2">
    <citation type="submission" date="2025-05" db="UniProtKB">
        <authorList>
            <consortium name="EnsemblMetazoa"/>
        </authorList>
    </citation>
    <scope>IDENTIFICATION</scope>
    <source>
        <strain evidence="3">Foshan</strain>
    </source>
</reference>
<dbReference type="PANTHER" id="PTHR22803">
    <property type="entry name" value="MANNOSE, PHOSPHOLIPASE, LECTIN RECEPTOR RELATED"/>
    <property type="match status" value="1"/>
</dbReference>
<proteinExistence type="predicted"/>
<evidence type="ECO:0000313" key="4">
    <source>
        <dbReference type="Proteomes" id="UP000069940"/>
    </source>
</evidence>
<organism evidence="3 4">
    <name type="scientific">Aedes albopictus</name>
    <name type="common">Asian tiger mosquito</name>
    <name type="synonym">Stegomyia albopicta</name>
    <dbReference type="NCBI Taxonomy" id="7160"/>
    <lineage>
        <taxon>Eukaryota</taxon>
        <taxon>Metazoa</taxon>
        <taxon>Ecdysozoa</taxon>
        <taxon>Arthropoda</taxon>
        <taxon>Hexapoda</taxon>
        <taxon>Insecta</taxon>
        <taxon>Pterygota</taxon>
        <taxon>Neoptera</taxon>
        <taxon>Endopterygota</taxon>
        <taxon>Diptera</taxon>
        <taxon>Nematocera</taxon>
        <taxon>Culicoidea</taxon>
        <taxon>Culicidae</taxon>
        <taxon>Culicinae</taxon>
        <taxon>Aedini</taxon>
        <taxon>Aedes</taxon>
        <taxon>Stegomyia</taxon>
    </lineage>
</organism>
<feature type="chain" id="PRO_5046731836" description="C-type lectin domain-containing protein" evidence="1">
    <location>
        <begin position="22"/>
        <end position="174"/>
    </location>
</feature>
<accession>A0ABM1ZN37</accession>
<dbReference type="SUPFAM" id="SSF56436">
    <property type="entry name" value="C-type lectin-like"/>
    <property type="match status" value="1"/>
</dbReference>
<dbReference type="InterPro" id="IPR016187">
    <property type="entry name" value="CTDL_fold"/>
</dbReference>
<dbReference type="RefSeq" id="XP_062716354.1">
    <property type="nucleotide sequence ID" value="XM_062860370.1"/>
</dbReference>
<dbReference type="Gene3D" id="3.10.100.10">
    <property type="entry name" value="Mannose-Binding Protein A, subunit A"/>
    <property type="match status" value="1"/>
</dbReference>
<protein>
    <recommendedName>
        <fullName evidence="2">C-type lectin domain-containing protein</fullName>
    </recommendedName>
</protein>
<feature type="domain" description="C-type lectin" evidence="2">
    <location>
        <begin position="19"/>
        <end position="147"/>
    </location>
</feature>
<evidence type="ECO:0000256" key="1">
    <source>
        <dbReference type="SAM" id="SignalP"/>
    </source>
</evidence>
<dbReference type="SMART" id="SM00034">
    <property type="entry name" value="CLECT"/>
    <property type="match status" value="1"/>
</dbReference>
<name>A0ABM1ZN37_AEDAL</name>
<dbReference type="EnsemblMetazoa" id="AALFPA23_020087.R29579">
    <property type="protein sequence ID" value="AALFPA23_020087.P29579"/>
    <property type="gene ID" value="AALFPA23_020087"/>
</dbReference>
<sequence length="174" mass="20202">MIRKICAFLLVVLCGASYDSSKQYVIPCAKASWMGAVEYCTRNNMRLAVITNSAENHLVLDEIHAARANGMKTLRNVWIGASDNLQEGSFIWHETGEPVQFTDWAWRQPDNYARNEDCVEIANRGYTRWTWAWNDYRCTIEQNFVCENYSVPIDIRKPQEQQRQNSLELYPGKI</sequence>
<evidence type="ECO:0000313" key="3">
    <source>
        <dbReference type="EnsemblMetazoa" id="AALFPA23_020087.P29579"/>
    </source>
</evidence>
<feature type="signal peptide" evidence="1">
    <location>
        <begin position="1"/>
        <end position="21"/>
    </location>
</feature>
<dbReference type="InterPro" id="IPR016186">
    <property type="entry name" value="C-type_lectin-like/link_sf"/>
</dbReference>
<dbReference type="Proteomes" id="UP000069940">
    <property type="component" value="Unassembled WGS sequence"/>
</dbReference>
<dbReference type="InterPro" id="IPR001304">
    <property type="entry name" value="C-type_lectin-like"/>
</dbReference>
<keyword evidence="4" id="KW-1185">Reference proteome</keyword>